<sequence length="129" mass="14815">MPLSRIFSKKIEEDAEEEGNEVDDDEIVKEATKKATEKFEKHHRQPLQSLPYPPSAVVALADVHKSMPDNTRLNKLIQETMNVLEPKDPEQLKKERKLRKFHDLSTFFAIAQNADTRTKLITSTTCVIL</sequence>
<proteinExistence type="predicted"/>
<organism evidence="2 3">
    <name type="scientific">Gymnopus androsaceus JB14</name>
    <dbReference type="NCBI Taxonomy" id="1447944"/>
    <lineage>
        <taxon>Eukaryota</taxon>
        <taxon>Fungi</taxon>
        <taxon>Dikarya</taxon>
        <taxon>Basidiomycota</taxon>
        <taxon>Agaricomycotina</taxon>
        <taxon>Agaricomycetes</taxon>
        <taxon>Agaricomycetidae</taxon>
        <taxon>Agaricales</taxon>
        <taxon>Marasmiineae</taxon>
        <taxon>Omphalotaceae</taxon>
        <taxon>Gymnopus</taxon>
    </lineage>
</organism>
<evidence type="ECO:0000313" key="2">
    <source>
        <dbReference type="EMBL" id="KAE9410720.1"/>
    </source>
</evidence>
<dbReference type="EMBL" id="ML769384">
    <property type="protein sequence ID" value="KAE9410720.1"/>
    <property type="molecule type" value="Genomic_DNA"/>
</dbReference>
<dbReference type="AlphaFoldDB" id="A0A6A4ILH2"/>
<evidence type="ECO:0000313" key="3">
    <source>
        <dbReference type="Proteomes" id="UP000799118"/>
    </source>
</evidence>
<protein>
    <submittedName>
        <fullName evidence="2">Uncharacterized protein</fullName>
    </submittedName>
</protein>
<feature type="compositionally biased region" description="Acidic residues" evidence="1">
    <location>
        <begin position="13"/>
        <end position="27"/>
    </location>
</feature>
<accession>A0A6A4ILH2</accession>
<name>A0A6A4ILH2_9AGAR</name>
<dbReference type="Proteomes" id="UP000799118">
    <property type="component" value="Unassembled WGS sequence"/>
</dbReference>
<reference evidence="2" key="1">
    <citation type="journal article" date="2019" name="Environ. Microbiol.">
        <title>Fungal ecological strategies reflected in gene transcription - a case study of two litter decomposers.</title>
        <authorList>
            <person name="Barbi F."/>
            <person name="Kohler A."/>
            <person name="Barry K."/>
            <person name="Baskaran P."/>
            <person name="Daum C."/>
            <person name="Fauchery L."/>
            <person name="Ihrmark K."/>
            <person name="Kuo A."/>
            <person name="LaButti K."/>
            <person name="Lipzen A."/>
            <person name="Morin E."/>
            <person name="Grigoriev I.V."/>
            <person name="Henrissat B."/>
            <person name="Lindahl B."/>
            <person name="Martin F."/>
        </authorList>
    </citation>
    <scope>NUCLEOTIDE SEQUENCE</scope>
    <source>
        <strain evidence="2">JB14</strain>
    </source>
</reference>
<keyword evidence="3" id="KW-1185">Reference proteome</keyword>
<gene>
    <name evidence="2" type="ORF">BT96DRAFT_235983</name>
</gene>
<feature type="region of interest" description="Disordered" evidence="1">
    <location>
        <begin position="1"/>
        <end position="27"/>
    </location>
</feature>
<evidence type="ECO:0000256" key="1">
    <source>
        <dbReference type="SAM" id="MobiDB-lite"/>
    </source>
</evidence>